<accession>A0ABX7BQY6</accession>
<evidence type="ECO:0000256" key="6">
    <source>
        <dbReference type="ARBA" id="ARBA00048539"/>
    </source>
</evidence>
<organism evidence="8 9">
    <name type="scientific">Brevundimonas vitisensis</name>
    <dbReference type="NCBI Taxonomy" id="2800818"/>
    <lineage>
        <taxon>Bacteria</taxon>
        <taxon>Pseudomonadati</taxon>
        <taxon>Pseudomonadota</taxon>
        <taxon>Alphaproteobacteria</taxon>
        <taxon>Caulobacterales</taxon>
        <taxon>Caulobacteraceae</taxon>
        <taxon>Brevundimonas</taxon>
    </lineage>
</organism>
<dbReference type="InterPro" id="IPR014729">
    <property type="entry name" value="Rossmann-like_a/b/a_fold"/>
</dbReference>
<sequence length="397" mass="42193">MALLALAADWARSRGRRLLALTVDHGLTADSANWTELAGRAARRSGAAWQGLSWNGVKPVSGLPAAARAARHALIAEAARMAGADVVLFAHTADDVRESQWMRQNGSTLGRLSEWSPSPAWPEGRGLMLFRPLLDVARAELRALLTARGLDWIEDPANADLRFARSRARLALGRLSSGGSQVIGAARGLGPCQDWSSAHGVVQVARNAPGRVVSAALVCAGGGDRLPRSDRLQSVTDRLRAGHIFTATLCGARIMADGDKVIVAREPGEFGRRPTSPVALGPGQAVVWDGRFEIETAERGWRVGPAVGRMAQLSPADRAELAPLPPAARAAWPVLIRDGDTAPVLAQRQARVRSLVEGRLALALDQTTHERDLGHAVHGAKPSNALFSCEAFMTDVA</sequence>
<dbReference type="Proteomes" id="UP000595448">
    <property type="component" value="Chromosome"/>
</dbReference>
<dbReference type="EC" id="6.3.4.19" evidence="1"/>
<keyword evidence="5" id="KW-0067">ATP-binding</keyword>
<keyword evidence="3" id="KW-0819">tRNA processing</keyword>
<gene>
    <name evidence="8" type="ORF">JIP62_06080</name>
</gene>
<name>A0ABX7BQY6_9CAUL</name>
<evidence type="ECO:0000256" key="3">
    <source>
        <dbReference type="ARBA" id="ARBA00022694"/>
    </source>
</evidence>
<evidence type="ECO:0000256" key="5">
    <source>
        <dbReference type="ARBA" id="ARBA00022840"/>
    </source>
</evidence>
<dbReference type="InterPro" id="IPR011063">
    <property type="entry name" value="TilS/TtcA_N"/>
</dbReference>
<keyword evidence="2" id="KW-0436">Ligase</keyword>
<protein>
    <recommendedName>
        <fullName evidence="1">tRNA(Ile)-lysidine synthetase</fullName>
        <ecNumber evidence="1">6.3.4.19</ecNumber>
    </recommendedName>
</protein>
<feature type="domain" description="tRNA(Ile)-lysidine/2-thiocytidine synthase N-terminal" evidence="7">
    <location>
        <begin position="1"/>
        <end position="169"/>
    </location>
</feature>
<evidence type="ECO:0000256" key="4">
    <source>
        <dbReference type="ARBA" id="ARBA00022741"/>
    </source>
</evidence>
<evidence type="ECO:0000259" key="7">
    <source>
        <dbReference type="Pfam" id="PF01171"/>
    </source>
</evidence>
<dbReference type="InterPro" id="IPR012795">
    <property type="entry name" value="tRNA_Ile_lys_synt_N"/>
</dbReference>
<dbReference type="Pfam" id="PF01171">
    <property type="entry name" value="ATP_bind_3"/>
    <property type="match status" value="1"/>
</dbReference>
<dbReference type="SUPFAM" id="SSF52402">
    <property type="entry name" value="Adenine nucleotide alpha hydrolases-like"/>
    <property type="match status" value="1"/>
</dbReference>
<evidence type="ECO:0000256" key="1">
    <source>
        <dbReference type="ARBA" id="ARBA00013267"/>
    </source>
</evidence>
<dbReference type="InterPro" id="IPR012094">
    <property type="entry name" value="tRNA_Ile_lys_synt"/>
</dbReference>
<keyword evidence="4" id="KW-0547">Nucleotide-binding</keyword>
<evidence type="ECO:0000313" key="9">
    <source>
        <dbReference type="Proteomes" id="UP000595448"/>
    </source>
</evidence>
<proteinExistence type="predicted"/>
<reference evidence="8 9" key="1">
    <citation type="submission" date="2021-01" db="EMBL/GenBank/DDBJ databases">
        <title>Brevundimonas vitis sp. nov., an bacterium isolated from grape (Vitis vinifera).</title>
        <authorList>
            <person name="Jiang L."/>
            <person name="Lee J."/>
        </authorList>
    </citation>
    <scope>NUCLEOTIDE SEQUENCE [LARGE SCALE GENOMIC DNA]</scope>
    <source>
        <strain evidence="8 9">GRTSA-9</strain>
    </source>
</reference>
<comment type="catalytic activity">
    <reaction evidence="6">
        <text>cytidine(34) in tRNA(Ile2) + L-lysine + ATP = lysidine(34) in tRNA(Ile2) + AMP + diphosphate + H(+)</text>
        <dbReference type="Rhea" id="RHEA:43744"/>
        <dbReference type="Rhea" id="RHEA-COMP:10625"/>
        <dbReference type="Rhea" id="RHEA-COMP:10670"/>
        <dbReference type="ChEBI" id="CHEBI:15378"/>
        <dbReference type="ChEBI" id="CHEBI:30616"/>
        <dbReference type="ChEBI" id="CHEBI:32551"/>
        <dbReference type="ChEBI" id="CHEBI:33019"/>
        <dbReference type="ChEBI" id="CHEBI:82748"/>
        <dbReference type="ChEBI" id="CHEBI:83665"/>
        <dbReference type="ChEBI" id="CHEBI:456215"/>
        <dbReference type="EC" id="6.3.4.19"/>
    </reaction>
</comment>
<dbReference type="CDD" id="cd01992">
    <property type="entry name" value="TilS_N"/>
    <property type="match status" value="1"/>
</dbReference>
<dbReference type="EMBL" id="CP067977">
    <property type="protein sequence ID" value="QQQ20037.1"/>
    <property type="molecule type" value="Genomic_DNA"/>
</dbReference>
<evidence type="ECO:0000313" key="8">
    <source>
        <dbReference type="EMBL" id="QQQ20037.1"/>
    </source>
</evidence>
<keyword evidence="9" id="KW-1185">Reference proteome</keyword>
<dbReference type="Gene3D" id="3.40.50.620">
    <property type="entry name" value="HUPs"/>
    <property type="match status" value="1"/>
</dbReference>
<dbReference type="PANTHER" id="PTHR43033:SF1">
    <property type="entry name" value="TRNA(ILE)-LYSIDINE SYNTHASE-RELATED"/>
    <property type="match status" value="1"/>
</dbReference>
<evidence type="ECO:0000256" key="2">
    <source>
        <dbReference type="ARBA" id="ARBA00022598"/>
    </source>
</evidence>
<dbReference type="PANTHER" id="PTHR43033">
    <property type="entry name" value="TRNA(ILE)-LYSIDINE SYNTHASE-RELATED"/>
    <property type="match status" value="1"/>
</dbReference>